<dbReference type="PANTHER" id="PTHR13814:SF10">
    <property type="entry name" value="FETUIN-B"/>
    <property type="match status" value="1"/>
</dbReference>
<dbReference type="Pfam" id="PF00031">
    <property type="entry name" value="Cystatin"/>
    <property type="match status" value="1"/>
</dbReference>
<dbReference type="SMART" id="SM00043">
    <property type="entry name" value="CY"/>
    <property type="match status" value="2"/>
</dbReference>
<feature type="chain" id="PRO_5017922096" description="Cystatin fetuin-B-type domain-containing protein" evidence="8">
    <location>
        <begin position="18"/>
        <end position="479"/>
    </location>
</feature>
<dbReference type="Gene3D" id="3.10.450.10">
    <property type="match status" value="2"/>
</dbReference>
<keyword evidence="6" id="KW-0325">Glycoprotein</keyword>
<evidence type="ECO:0000256" key="2">
    <source>
        <dbReference type="ARBA" id="ARBA00022525"/>
    </source>
</evidence>
<dbReference type="KEGG" id="els:105011982"/>
<proteinExistence type="predicted"/>
<feature type="region of interest" description="Disordered" evidence="7">
    <location>
        <begin position="259"/>
        <end position="361"/>
    </location>
</feature>
<dbReference type="Proteomes" id="UP000265140">
    <property type="component" value="Chromosome 8"/>
</dbReference>
<sequence>MMKRCALLLLACLYVHSAPLETDLKPGSCKDAVALGAAGQALGKINKDRREGYVFALHRLSNVHQMNHGETGVVFYLTMDVLETKCHVLSRKNEKDCEVRPTTNTPVYGQCKAAIYMNRVHRVVRLYKYNCVVRPASAAKVWKVCPDCPSAMSKDNEKILKAATLSMAKFNKESNLANYFAILNITRATSSMGMATFYNAEFTIQETTCANSTNLSEAPKCPLMDCEFAHKGHCRGSNSFSHTGEEFVQVDCDIFENENSEKEKKAHQLGGETDHSHTYHAGEHGKDHTHDAAGGTSHSHDHTKDHKHDKAQGHKHGAHDHSHGVGAASVHTHHAEAHNHSADAGPHTHHNYKHGVEGHTHDHDHELALDHAHKHTHLHEHEHHHHHHHDHKNESKPHVPRGTVTVLPALGLPVTLPSFPDQPVGEQGVTLPMVQDPEIPGMNQPTILLFPTTMSPQCPAEVTNENNFVKELFAEDPLF</sequence>
<reference evidence="10" key="3">
    <citation type="submission" date="2025-08" db="UniProtKB">
        <authorList>
            <consortium name="Ensembl"/>
        </authorList>
    </citation>
    <scope>IDENTIFICATION</scope>
</reference>
<dbReference type="CTD" id="26998"/>
<dbReference type="Bgee" id="ENSELUG00000018784">
    <property type="expression patterns" value="Expressed in liver and 11 other cell types or tissues"/>
</dbReference>
<keyword evidence="11" id="KW-1185">Reference proteome</keyword>
<keyword evidence="5" id="KW-1015">Disulfide bond</keyword>
<reference evidence="10" key="4">
    <citation type="submission" date="2025-09" db="UniProtKB">
        <authorList>
            <consortium name="Ensembl"/>
        </authorList>
    </citation>
    <scope>IDENTIFICATION</scope>
</reference>
<accession>A0A3P8YSF0</accession>
<dbReference type="STRING" id="8010.ENSELUP00000019470"/>
<dbReference type="InterPro" id="IPR046350">
    <property type="entry name" value="Cystatin_sf"/>
</dbReference>
<evidence type="ECO:0000313" key="10">
    <source>
        <dbReference type="Ensembl" id="ENSELUP00000019470.1"/>
    </source>
</evidence>
<dbReference type="SUPFAM" id="SSF54403">
    <property type="entry name" value="Cystatin/monellin"/>
    <property type="match status" value="2"/>
</dbReference>
<evidence type="ECO:0000256" key="5">
    <source>
        <dbReference type="ARBA" id="ARBA00023157"/>
    </source>
</evidence>
<feature type="compositionally biased region" description="Basic residues" evidence="7">
    <location>
        <begin position="376"/>
        <end position="390"/>
    </location>
</feature>
<dbReference type="RefSeq" id="XP_010870818.1">
    <property type="nucleotide sequence ID" value="XM_010872516.3"/>
</dbReference>
<dbReference type="FunFam" id="3.10.450.10:FF:000005">
    <property type="entry name" value="Histidine-rich glycoprotein"/>
    <property type="match status" value="1"/>
</dbReference>
<dbReference type="InterPro" id="IPR000010">
    <property type="entry name" value="Cystatin_dom"/>
</dbReference>
<reference evidence="10" key="2">
    <citation type="submission" date="2020-02" db="EMBL/GenBank/DDBJ databases">
        <title>Esox lucius (northern pike) genome, fEsoLuc1, primary haplotype.</title>
        <authorList>
            <person name="Myers G."/>
            <person name="Karagic N."/>
            <person name="Meyer A."/>
            <person name="Pippel M."/>
            <person name="Reichard M."/>
            <person name="Winkler S."/>
            <person name="Tracey A."/>
            <person name="Sims Y."/>
            <person name="Howe K."/>
            <person name="Rhie A."/>
            <person name="Formenti G."/>
            <person name="Durbin R."/>
            <person name="Fedrigo O."/>
            <person name="Jarvis E.D."/>
        </authorList>
    </citation>
    <scope>NUCLEOTIDE SEQUENCE [LARGE SCALE GENOMIC DNA]</scope>
</reference>
<dbReference type="AlphaFoldDB" id="A0A3P8YSF0"/>
<feature type="compositionally biased region" description="Basic and acidic residues" evidence="7">
    <location>
        <begin position="298"/>
        <end position="312"/>
    </location>
</feature>
<reference evidence="11" key="1">
    <citation type="journal article" date="2014" name="PLoS ONE">
        <title>The genome and linkage map of the northern pike (Esox lucius): conserved synteny revealed between the salmonid sister group and the Neoteleostei.</title>
        <authorList>
            <person name="Rondeau E.B."/>
            <person name="Minkley D.R."/>
            <person name="Leong J.S."/>
            <person name="Messmer A.M."/>
            <person name="Jantzen J.R."/>
            <person name="von Schalburg K.R."/>
            <person name="Lemon C."/>
            <person name="Bird N.H."/>
            <person name="Koop B.F."/>
        </authorList>
    </citation>
    <scope>NUCLEOTIDE SEQUENCE</scope>
</reference>
<evidence type="ECO:0000256" key="4">
    <source>
        <dbReference type="ARBA" id="ARBA00022737"/>
    </source>
</evidence>
<dbReference type="InterPro" id="IPR001363">
    <property type="entry name" value="Prot_inh_fetuin_CS"/>
</dbReference>
<dbReference type="GeneID" id="105011982"/>
<dbReference type="Ensembl" id="ENSELUT00000029624.3">
    <property type="protein sequence ID" value="ENSELUP00000019470.1"/>
    <property type="gene ID" value="ENSELUG00000018784.3"/>
</dbReference>
<evidence type="ECO:0000256" key="6">
    <source>
        <dbReference type="ARBA" id="ARBA00023180"/>
    </source>
</evidence>
<organism evidence="10 11">
    <name type="scientific">Esox lucius</name>
    <name type="common">Northern pike</name>
    <dbReference type="NCBI Taxonomy" id="8010"/>
    <lineage>
        <taxon>Eukaryota</taxon>
        <taxon>Metazoa</taxon>
        <taxon>Chordata</taxon>
        <taxon>Craniata</taxon>
        <taxon>Vertebrata</taxon>
        <taxon>Euteleostomi</taxon>
        <taxon>Actinopterygii</taxon>
        <taxon>Neopterygii</taxon>
        <taxon>Teleostei</taxon>
        <taxon>Protacanthopterygii</taxon>
        <taxon>Esociformes</taxon>
        <taxon>Esocidae</taxon>
        <taxon>Esox</taxon>
    </lineage>
</organism>
<dbReference type="GeneTree" id="ENSGT00950000182930"/>
<dbReference type="PROSITE" id="PS51530">
    <property type="entry name" value="CYSTATIN_FETUIN_B"/>
    <property type="match status" value="2"/>
</dbReference>
<name>A0A3P8YSF0_ESOLU</name>
<protein>
    <recommendedName>
        <fullName evidence="9">Cystatin fetuin-B-type domain-containing protein</fullName>
    </recommendedName>
</protein>
<dbReference type="GO" id="GO:0005615">
    <property type="term" value="C:extracellular space"/>
    <property type="evidence" value="ECO:0007669"/>
    <property type="project" value="InterPro"/>
</dbReference>
<gene>
    <name evidence="10" type="primary">FETUB</name>
</gene>
<evidence type="ECO:0000256" key="1">
    <source>
        <dbReference type="ARBA" id="ARBA00004613"/>
    </source>
</evidence>
<dbReference type="PANTHER" id="PTHR13814">
    <property type="entry name" value="FETUIN"/>
    <property type="match status" value="1"/>
</dbReference>
<keyword evidence="4" id="KW-0677">Repeat</keyword>
<dbReference type="GO" id="GO:0060255">
    <property type="term" value="P:regulation of macromolecule metabolic process"/>
    <property type="evidence" value="ECO:0007669"/>
    <property type="project" value="UniProtKB-ARBA"/>
</dbReference>
<dbReference type="InterPro" id="IPR025764">
    <property type="entry name" value="Cystatin_Fetuin_B"/>
</dbReference>
<evidence type="ECO:0000256" key="8">
    <source>
        <dbReference type="SAM" id="SignalP"/>
    </source>
</evidence>
<feature type="domain" description="Cystatin fetuin-B-type" evidence="9">
    <location>
        <begin position="143"/>
        <end position="253"/>
    </location>
</feature>
<evidence type="ECO:0000256" key="3">
    <source>
        <dbReference type="ARBA" id="ARBA00022729"/>
    </source>
</evidence>
<evidence type="ECO:0000259" key="9">
    <source>
        <dbReference type="PROSITE" id="PS51530"/>
    </source>
</evidence>
<dbReference type="OrthoDB" id="9941887at2759"/>
<feature type="signal peptide" evidence="8">
    <location>
        <begin position="1"/>
        <end position="17"/>
    </location>
</feature>
<keyword evidence="2" id="KW-0964">Secreted</keyword>
<feature type="region of interest" description="Disordered" evidence="7">
    <location>
        <begin position="376"/>
        <end position="401"/>
    </location>
</feature>
<dbReference type="PROSITE" id="PS01255">
    <property type="entry name" value="FETUIN_2"/>
    <property type="match status" value="1"/>
</dbReference>
<dbReference type="GO" id="GO:0004869">
    <property type="term" value="F:cysteine-type endopeptidase inhibitor activity"/>
    <property type="evidence" value="ECO:0007669"/>
    <property type="project" value="InterPro"/>
</dbReference>
<dbReference type="InterPro" id="IPR050735">
    <property type="entry name" value="Kininogen_Fetuin_HRG"/>
</dbReference>
<comment type="subcellular location">
    <subcellularLocation>
        <location evidence="1">Secreted</location>
    </subcellularLocation>
</comment>
<evidence type="ECO:0000256" key="7">
    <source>
        <dbReference type="SAM" id="MobiDB-lite"/>
    </source>
</evidence>
<evidence type="ECO:0000313" key="11">
    <source>
        <dbReference type="Proteomes" id="UP000265140"/>
    </source>
</evidence>
<feature type="compositionally biased region" description="Basic and acidic residues" evidence="7">
    <location>
        <begin position="259"/>
        <end position="291"/>
    </location>
</feature>
<feature type="domain" description="Cystatin fetuin-B-type" evidence="9">
    <location>
        <begin position="18"/>
        <end position="132"/>
    </location>
</feature>
<keyword evidence="3 8" id="KW-0732">Signal</keyword>